<dbReference type="STRING" id="7998.ENSIPUP00000011478"/>
<proteinExistence type="predicted"/>
<feature type="region of interest" description="Disordered" evidence="1">
    <location>
        <begin position="88"/>
        <end position="136"/>
    </location>
</feature>
<reference evidence="3" key="1">
    <citation type="journal article" date="2016" name="Nat. Commun.">
        <title>The channel catfish genome sequence provides insights into the evolution of scale formation in teleosts.</title>
        <authorList>
            <person name="Liu Z."/>
            <person name="Liu S."/>
            <person name="Yao J."/>
            <person name="Bao L."/>
            <person name="Zhang J."/>
            <person name="Li Y."/>
            <person name="Jiang C."/>
            <person name="Sun L."/>
            <person name="Wang R."/>
            <person name="Zhang Y."/>
            <person name="Zhou T."/>
            <person name="Zeng Q."/>
            <person name="Fu Q."/>
            <person name="Gao S."/>
            <person name="Li N."/>
            <person name="Koren S."/>
            <person name="Jiang Y."/>
            <person name="Zimin A."/>
            <person name="Xu P."/>
            <person name="Phillippy A.M."/>
            <person name="Geng X."/>
            <person name="Song L."/>
            <person name="Sun F."/>
            <person name="Li C."/>
            <person name="Wang X."/>
            <person name="Chen A."/>
            <person name="Jin Y."/>
            <person name="Yuan Z."/>
            <person name="Yang Y."/>
            <person name="Tan S."/>
            <person name="Peatman E."/>
            <person name="Lu J."/>
            <person name="Qin Z."/>
            <person name="Dunham R."/>
            <person name="Li Z."/>
            <person name="Sonstegard T."/>
            <person name="Feng J."/>
            <person name="Danzmann R.G."/>
            <person name="Schroeder S."/>
            <person name="Scheffler B."/>
            <person name="Duke M.V."/>
            <person name="Ballard L."/>
            <person name="Kucuktas H."/>
            <person name="Kaltenboeck L."/>
            <person name="Liu H."/>
            <person name="Armbruster J."/>
            <person name="Xie Y."/>
            <person name="Kirby M.L."/>
            <person name="Tian Y."/>
            <person name="Flanagan M.E."/>
            <person name="Mu W."/>
            <person name="Waldbieser G.C."/>
        </authorList>
    </citation>
    <scope>NUCLEOTIDE SEQUENCE [LARGE SCALE GENOMIC DNA]</scope>
    <source>
        <strain evidence="3">SDA103</strain>
    </source>
</reference>
<gene>
    <name evidence="4" type="primary">LOC108280147</name>
</gene>
<accession>A0A2D0T6F8</accession>
<dbReference type="OMA" id="RRWITCT"/>
<keyword evidence="3" id="KW-1185">Reference proteome</keyword>
<name>A0A2D0T6F8_ICTPU</name>
<evidence type="ECO:0000313" key="3">
    <source>
        <dbReference type="Proteomes" id="UP000221080"/>
    </source>
</evidence>
<dbReference type="AlphaFoldDB" id="A0A2D0T6F8"/>
<evidence type="ECO:0000256" key="2">
    <source>
        <dbReference type="SAM" id="Phobius"/>
    </source>
</evidence>
<feature type="transmembrane region" description="Helical" evidence="2">
    <location>
        <begin position="185"/>
        <end position="206"/>
    </location>
</feature>
<keyword evidence="2" id="KW-0812">Transmembrane</keyword>
<organism evidence="3 4">
    <name type="scientific">Ictalurus punctatus</name>
    <name type="common">Channel catfish</name>
    <name type="synonym">Silurus punctatus</name>
    <dbReference type="NCBI Taxonomy" id="7998"/>
    <lineage>
        <taxon>Eukaryota</taxon>
        <taxon>Metazoa</taxon>
        <taxon>Chordata</taxon>
        <taxon>Craniata</taxon>
        <taxon>Vertebrata</taxon>
        <taxon>Euteleostomi</taxon>
        <taxon>Actinopterygii</taxon>
        <taxon>Neopterygii</taxon>
        <taxon>Teleostei</taxon>
        <taxon>Ostariophysi</taxon>
        <taxon>Siluriformes</taxon>
        <taxon>Ictaluridae</taxon>
        <taxon>Ictalurus</taxon>
    </lineage>
</organism>
<reference evidence="4" key="2">
    <citation type="submission" date="2025-08" db="UniProtKB">
        <authorList>
            <consortium name="RefSeq"/>
        </authorList>
    </citation>
    <scope>IDENTIFICATION</scope>
    <source>
        <tissue evidence="4">Blood</tissue>
    </source>
</reference>
<evidence type="ECO:0000313" key="4">
    <source>
        <dbReference type="RefSeq" id="XP_017350416.1"/>
    </source>
</evidence>
<keyword evidence="2" id="KW-0472">Membrane</keyword>
<dbReference type="KEGG" id="ipu:108280147"/>
<keyword evidence="2" id="KW-1133">Transmembrane helix</keyword>
<sequence>MVKCLIRIKTKVNVHLRMINHCYRDVKVRVLTLGPRLLGNVLGALPIIPSLPESSNSSGISLSPYGRSHRATDLLHVGSHSIPEHSVLSSTSLLSTHNSGPEGQNGEAIYSEGSNMPSSDVLPTPEFKGTHDQDVRDPESVLLKGGTLAHSESHTPRGRASHLGKLKAHTGGMETQQAREVMGMLARLVLVMLTLLLVLLLLLVALTESKLDVSFLRDIRETPEFQQLHYAYFCPLRRWITCTLRWIGVRLIKE</sequence>
<dbReference type="GeneID" id="108280147"/>
<dbReference type="Proteomes" id="UP000221080">
    <property type="component" value="Chromosome 19"/>
</dbReference>
<protein>
    <submittedName>
        <fullName evidence="4">FERM domain-containing protein 5</fullName>
    </submittedName>
</protein>
<evidence type="ECO:0000256" key="1">
    <source>
        <dbReference type="SAM" id="MobiDB-lite"/>
    </source>
</evidence>
<dbReference type="OrthoDB" id="6266673at2759"/>
<dbReference type="RefSeq" id="XP_017350416.1">
    <property type="nucleotide sequence ID" value="XM_017494927.3"/>
</dbReference>